<dbReference type="OMA" id="YADSACE"/>
<dbReference type="InterPro" id="IPR013320">
    <property type="entry name" value="ConA-like_dom_sf"/>
</dbReference>
<gene>
    <name evidence="2" type="ORF">MICPUN_55425</name>
</gene>
<reference evidence="2 3" key="1">
    <citation type="journal article" date="2009" name="Science">
        <title>Green evolution and dynamic adaptations revealed by genomes of the marine picoeukaryotes Micromonas.</title>
        <authorList>
            <person name="Worden A.Z."/>
            <person name="Lee J.H."/>
            <person name="Mock T."/>
            <person name="Rouze P."/>
            <person name="Simmons M.P."/>
            <person name="Aerts A.L."/>
            <person name="Allen A.E."/>
            <person name="Cuvelier M.L."/>
            <person name="Derelle E."/>
            <person name="Everett M.V."/>
            <person name="Foulon E."/>
            <person name="Grimwood J."/>
            <person name="Gundlach H."/>
            <person name="Henrissat B."/>
            <person name="Napoli C."/>
            <person name="McDonald S.M."/>
            <person name="Parker M.S."/>
            <person name="Rombauts S."/>
            <person name="Salamov A."/>
            <person name="Von Dassow P."/>
            <person name="Badger J.H."/>
            <person name="Coutinho P.M."/>
            <person name="Demir E."/>
            <person name="Dubchak I."/>
            <person name="Gentemann C."/>
            <person name="Eikrem W."/>
            <person name="Gready J.E."/>
            <person name="John U."/>
            <person name="Lanier W."/>
            <person name="Lindquist E.A."/>
            <person name="Lucas S."/>
            <person name="Mayer K.F."/>
            <person name="Moreau H."/>
            <person name="Not F."/>
            <person name="Otillar R."/>
            <person name="Panaud O."/>
            <person name="Pangilinan J."/>
            <person name="Paulsen I."/>
            <person name="Piegu B."/>
            <person name="Poliakov A."/>
            <person name="Robbens S."/>
            <person name="Schmutz J."/>
            <person name="Toulza E."/>
            <person name="Wyss T."/>
            <person name="Zelensky A."/>
            <person name="Zhou K."/>
            <person name="Armbrust E.V."/>
            <person name="Bhattacharya D."/>
            <person name="Goodenough U.W."/>
            <person name="Van de Peer Y."/>
            <person name="Grigoriev I.V."/>
        </authorList>
    </citation>
    <scope>NUCLEOTIDE SEQUENCE [LARGE SCALE GENOMIC DNA]</scope>
    <source>
        <strain evidence="3">RCC299 / NOUM17</strain>
    </source>
</reference>
<dbReference type="RefSeq" id="XP_002507301.1">
    <property type="nucleotide sequence ID" value="XM_002507255.1"/>
</dbReference>
<dbReference type="InterPro" id="IPR003877">
    <property type="entry name" value="SPRY_dom"/>
</dbReference>
<evidence type="ECO:0000259" key="1">
    <source>
        <dbReference type="PROSITE" id="PS50188"/>
    </source>
</evidence>
<proteinExistence type="predicted"/>
<dbReference type="SMART" id="SM00449">
    <property type="entry name" value="SPRY"/>
    <property type="match status" value="1"/>
</dbReference>
<dbReference type="CDD" id="cd12885">
    <property type="entry name" value="SPRY_RanBP_like"/>
    <property type="match status" value="1"/>
</dbReference>
<feature type="domain" description="B30.2/SPRY" evidence="1">
    <location>
        <begin position="1"/>
        <end position="200"/>
    </location>
</feature>
<dbReference type="SUPFAM" id="SSF49899">
    <property type="entry name" value="Concanavalin A-like lectins/glucanases"/>
    <property type="match status" value="1"/>
</dbReference>
<accession>C1FEF8</accession>
<protein>
    <recommendedName>
        <fullName evidence="1">B30.2/SPRY domain-containing protein</fullName>
    </recommendedName>
</protein>
<dbReference type="Gene3D" id="2.60.120.920">
    <property type="match status" value="1"/>
</dbReference>
<dbReference type="eggNOG" id="KOG1477">
    <property type="taxonomic scope" value="Eukaryota"/>
</dbReference>
<dbReference type="InParanoid" id="C1FEF8"/>
<dbReference type="InterPro" id="IPR044736">
    <property type="entry name" value="Gid1/RanBPM/SPLA_SPRY"/>
</dbReference>
<dbReference type="PANTHER" id="PTHR12864">
    <property type="entry name" value="RAN BINDING PROTEIN 9-RELATED"/>
    <property type="match status" value="1"/>
</dbReference>
<dbReference type="Proteomes" id="UP000002009">
    <property type="component" value="Chromosome 1"/>
</dbReference>
<dbReference type="Pfam" id="PF00622">
    <property type="entry name" value="SPRY"/>
    <property type="match status" value="1"/>
</dbReference>
<dbReference type="InterPro" id="IPR001870">
    <property type="entry name" value="B30.2/SPRY"/>
</dbReference>
<dbReference type="KEGG" id="mis:MICPUN_55425"/>
<sequence length="481" mass="52986">MDRDLPADSHLFGRALHEPNVDPAPSTKSLGLNTFGLNLRDYGRGLQVEGKGSVRYTGVETDAGAIQTLQSVSVACKVHYYELQVLNKGERGCVSLGYADSACELNRPCGCENGSFGYFAASGEIKSGSEVGHCYGPTFGGGDIVGAGLHVDSKDIFFTKNGVYLGCAFKDINVFNPLYPTFSLHCSEEKVVPNFGAVPFTFDIKSYIAGCLKRDAVEVFLRKLQPAITHELVREFLICYGYSDTISMLDEEWKTVDVSASRCLIGLITEEGLKIEGLDLANRSGIRASVVSDVLDTFKCLLRQIVPEAQQKNPLDFITERNFSDFLWTTTRMQTAEDMAQASPCLQRHGNVNRLGSFLIDAFALMGYDTPEKCELNPLAFLSRVDLIADMAIYEVLELMHPCSDNVKLSPILDRVPEERHSSALRSRLSTDHEGAATCVTKMTKMLTAYSRRSTRAYGYASQAERLIRHASALGIVFFSM</sequence>
<keyword evidence="3" id="KW-1185">Reference proteome</keyword>
<dbReference type="OrthoDB" id="25503at2759"/>
<dbReference type="FunCoup" id="C1FEF8">
    <property type="interactions" value="1446"/>
</dbReference>
<dbReference type="InterPro" id="IPR043136">
    <property type="entry name" value="B30.2/SPRY_sf"/>
</dbReference>
<evidence type="ECO:0000313" key="2">
    <source>
        <dbReference type="EMBL" id="ACO68559.1"/>
    </source>
</evidence>
<dbReference type="InterPro" id="IPR050618">
    <property type="entry name" value="Ubq-SigPath_Reg"/>
</dbReference>
<organism evidence="2 3">
    <name type="scientific">Micromonas commoda (strain RCC299 / NOUM17 / CCMP2709)</name>
    <name type="common">Picoplanktonic green alga</name>
    <dbReference type="NCBI Taxonomy" id="296587"/>
    <lineage>
        <taxon>Eukaryota</taxon>
        <taxon>Viridiplantae</taxon>
        <taxon>Chlorophyta</taxon>
        <taxon>Mamiellophyceae</taxon>
        <taxon>Mamiellales</taxon>
        <taxon>Mamiellaceae</taxon>
        <taxon>Micromonas</taxon>
    </lineage>
</organism>
<dbReference type="AlphaFoldDB" id="C1FEF8"/>
<name>C1FEF8_MICCC</name>
<dbReference type="PROSITE" id="PS50188">
    <property type="entry name" value="B302_SPRY"/>
    <property type="match status" value="1"/>
</dbReference>
<dbReference type="EMBL" id="CP001574">
    <property type="protein sequence ID" value="ACO68559.1"/>
    <property type="molecule type" value="Genomic_DNA"/>
</dbReference>
<dbReference type="GeneID" id="8250226"/>
<dbReference type="STRING" id="296587.C1FEF8"/>
<evidence type="ECO:0000313" key="3">
    <source>
        <dbReference type="Proteomes" id="UP000002009"/>
    </source>
</evidence>